<sequence length="241" mass="25711">MPTAVLSADTVHVCGAVGGTFSQSGKLAFPVPFPGLRLLRAVPVLAGQCQLPAPTGMSVLHTSFPPCRRSSLSTLDDTFIGFSWGLPTDAFTELPSDRLYSPGLRRCCCCCRHPTATPVFHSEHAQATCATLPSFALSSQGRLRPAFIIAVAVETESESKGPPSPSPSPHPGSALLRHPPSPTLAGSREPMSEDTMFDTLEDKYAEDDFVEGFLDLLVSICNFVFFGLKAVMVHGDCMKAL</sequence>
<proteinExistence type="predicted"/>
<protein>
    <submittedName>
        <fullName evidence="2">Uncharacterized protein</fullName>
    </submittedName>
</protein>
<accession>A0AAD7GCG8</accession>
<keyword evidence="3" id="KW-1185">Reference proteome</keyword>
<organism evidence="2 3">
    <name type="scientific">Mycena rosella</name>
    <name type="common">Pink bonnet</name>
    <name type="synonym">Agaricus rosellus</name>
    <dbReference type="NCBI Taxonomy" id="1033263"/>
    <lineage>
        <taxon>Eukaryota</taxon>
        <taxon>Fungi</taxon>
        <taxon>Dikarya</taxon>
        <taxon>Basidiomycota</taxon>
        <taxon>Agaricomycotina</taxon>
        <taxon>Agaricomycetes</taxon>
        <taxon>Agaricomycetidae</taxon>
        <taxon>Agaricales</taxon>
        <taxon>Marasmiineae</taxon>
        <taxon>Mycenaceae</taxon>
        <taxon>Mycena</taxon>
    </lineage>
</organism>
<dbReference type="Proteomes" id="UP001221757">
    <property type="component" value="Unassembled WGS sequence"/>
</dbReference>
<reference evidence="2" key="1">
    <citation type="submission" date="2023-03" db="EMBL/GenBank/DDBJ databases">
        <title>Massive genome expansion in bonnet fungi (Mycena s.s.) driven by repeated elements and novel gene families across ecological guilds.</title>
        <authorList>
            <consortium name="Lawrence Berkeley National Laboratory"/>
            <person name="Harder C.B."/>
            <person name="Miyauchi S."/>
            <person name="Viragh M."/>
            <person name="Kuo A."/>
            <person name="Thoen E."/>
            <person name="Andreopoulos B."/>
            <person name="Lu D."/>
            <person name="Skrede I."/>
            <person name="Drula E."/>
            <person name="Henrissat B."/>
            <person name="Morin E."/>
            <person name="Kohler A."/>
            <person name="Barry K."/>
            <person name="LaButti K."/>
            <person name="Morin E."/>
            <person name="Salamov A."/>
            <person name="Lipzen A."/>
            <person name="Mereny Z."/>
            <person name="Hegedus B."/>
            <person name="Baldrian P."/>
            <person name="Stursova M."/>
            <person name="Weitz H."/>
            <person name="Taylor A."/>
            <person name="Grigoriev I.V."/>
            <person name="Nagy L.G."/>
            <person name="Martin F."/>
            <person name="Kauserud H."/>
        </authorList>
    </citation>
    <scope>NUCLEOTIDE SEQUENCE</scope>
    <source>
        <strain evidence="2">CBHHK067</strain>
    </source>
</reference>
<comment type="caution">
    <text evidence="2">The sequence shown here is derived from an EMBL/GenBank/DDBJ whole genome shotgun (WGS) entry which is preliminary data.</text>
</comment>
<dbReference type="AlphaFoldDB" id="A0AAD7GCG8"/>
<evidence type="ECO:0000313" key="3">
    <source>
        <dbReference type="Proteomes" id="UP001221757"/>
    </source>
</evidence>
<evidence type="ECO:0000313" key="2">
    <source>
        <dbReference type="EMBL" id="KAJ7687939.1"/>
    </source>
</evidence>
<feature type="region of interest" description="Disordered" evidence="1">
    <location>
        <begin position="156"/>
        <end position="190"/>
    </location>
</feature>
<gene>
    <name evidence="2" type="ORF">B0H17DRAFT_1203298</name>
</gene>
<dbReference type="EMBL" id="JARKIE010000083">
    <property type="protein sequence ID" value="KAJ7687939.1"/>
    <property type="molecule type" value="Genomic_DNA"/>
</dbReference>
<name>A0AAD7GCG8_MYCRO</name>
<evidence type="ECO:0000256" key="1">
    <source>
        <dbReference type="SAM" id="MobiDB-lite"/>
    </source>
</evidence>